<reference evidence="1" key="1">
    <citation type="journal article" date="2020" name="Nature">
        <title>Giant virus diversity and host interactions through global metagenomics.</title>
        <authorList>
            <person name="Schulz F."/>
            <person name="Roux S."/>
            <person name="Paez-Espino D."/>
            <person name="Jungbluth S."/>
            <person name="Walsh D.A."/>
            <person name="Denef V.J."/>
            <person name="McMahon K.D."/>
            <person name="Konstantinidis K.T."/>
            <person name="Eloe-Fadrosh E.A."/>
            <person name="Kyrpides N.C."/>
            <person name="Woyke T."/>
        </authorList>
    </citation>
    <scope>NUCLEOTIDE SEQUENCE</scope>
    <source>
        <strain evidence="1">GVMAG-M-3300023179-150</strain>
    </source>
</reference>
<name>A0A6C0E7T6_9ZZZZ</name>
<dbReference type="EMBL" id="MN739745">
    <property type="protein sequence ID" value="QHT24473.1"/>
    <property type="molecule type" value="Genomic_DNA"/>
</dbReference>
<evidence type="ECO:0008006" key="2">
    <source>
        <dbReference type="Google" id="ProtNLM"/>
    </source>
</evidence>
<protein>
    <recommendedName>
        <fullName evidence="2">Ankyrin repeat protein</fullName>
    </recommendedName>
</protein>
<organism evidence="1">
    <name type="scientific">viral metagenome</name>
    <dbReference type="NCBI Taxonomy" id="1070528"/>
    <lineage>
        <taxon>unclassified sequences</taxon>
        <taxon>metagenomes</taxon>
        <taxon>organismal metagenomes</taxon>
    </lineage>
</organism>
<dbReference type="AlphaFoldDB" id="A0A6C0E7T6"/>
<proteinExistence type="predicted"/>
<dbReference type="SUPFAM" id="SSF140860">
    <property type="entry name" value="Pseudo ankyrin repeat-like"/>
    <property type="match status" value="1"/>
</dbReference>
<evidence type="ECO:0000313" key="1">
    <source>
        <dbReference type="EMBL" id="QHT24473.1"/>
    </source>
</evidence>
<sequence length="257" mass="30471">MHFIITDKNDIHCSIKIKTGLNIGYFKIYKDINTLFLKDSDVYIRNVIIPSDSSVFYAYIDMKVSYKIIVNENKYHLYDPRTIRRFNINIMSKNYITKAFTNAHFRFFEFFKNINSQVNFVYYKYLVDDVSISGHVDVLEWLKRSGLPLSYSNHAMDFSTTNNPIDVLNWWIKSGLPLKYSSEALINASHFNNINLLEWWKNSGLRLEYDWNKFIVCGSDVVKWWENSGLPINIIKNICHYNYYYLKIDSKNSSCDK</sequence>
<accession>A0A6C0E7T6</accession>